<evidence type="ECO:0000313" key="2">
    <source>
        <dbReference type="EMBL" id="MBB6050136.1"/>
    </source>
</evidence>
<organism evidence="2 3">
    <name type="scientific">Armatimonas rosea</name>
    <dbReference type="NCBI Taxonomy" id="685828"/>
    <lineage>
        <taxon>Bacteria</taxon>
        <taxon>Bacillati</taxon>
        <taxon>Armatimonadota</taxon>
        <taxon>Armatimonadia</taxon>
        <taxon>Armatimonadales</taxon>
        <taxon>Armatimonadaceae</taxon>
        <taxon>Armatimonas</taxon>
    </lineage>
</organism>
<keyword evidence="1" id="KW-1133">Transmembrane helix</keyword>
<evidence type="ECO:0000313" key="3">
    <source>
        <dbReference type="Proteomes" id="UP000520814"/>
    </source>
</evidence>
<reference evidence="2 3" key="1">
    <citation type="submission" date="2020-08" db="EMBL/GenBank/DDBJ databases">
        <title>Genomic Encyclopedia of Type Strains, Phase IV (KMG-IV): sequencing the most valuable type-strain genomes for metagenomic binning, comparative biology and taxonomic classification.</title>
        <authorList>
            <person name="Goeker M."/>
        </authorList>
    </citation>
    <scope>NUCLEOTIDE SEQUENCE [LARGE SCALE GENOMIC DNA]</scope>
    <source>
        <strain evidence="2 3">DSM 23562</strain>
    </source>
</reference>
<keyword evidence="1" id="KW-0472">Membrane</keyword>
<proteinExistence type="predicted"/>
<sequence>MEIFPQNLSSRYHIELVRRRSAKGVAEPRVDEPIPKPELGKMGRYWAQSMELTEEQAALAAPAAAPGAKSMAALTMMMGGLFAVLPAIVVGASLRNAALGFSVFGAGTTALWFLAHGPVAQFVFRKAHEALTPKEVEDMISRCQDELTKAYLQLVRDAVLVEANDATALKVREALSALGEAIEALPAVVIQPQDSTLLQRQARELTERAATETDPVISASLLRQAESAEQRAESQEKSALVGRRATVLREEILSKIAALRDAIAAQQSGALDATALAALSESARSVAKESQSAASAQDELARFLAPQETPLVQKVQP</sequence>
<keyword evidence="1" id="KW-0812">Transmembrane</keyword>
<evidence type="ECO:0000256" key="1">
    <source>
        <dbReference type="SAM" id="Phobius"/>
    </source>
</evidence>
<dbReference type="Proteomes" id="UP000520814">
    <property type="component" value="Unassembled WGS sequence"/>
</dbReference>
<dbReference type="AlphaFoldDB" id="A0A7W9SP14"/>
<comment type="caution">
    <text evidence="2">The sequence shown here is derived from an EMBL/GenBank/DDBJ whole genome shotgun (WGS) entry which is preliminary data.</text>
</comment>
<dbReference type="EMBL" id="JACHGW010000002">
    <property type="protein sequence ID" value="MBB6050136.1"/>
    <property type="molecule type" value="Genomic_DNA"/>
</dbReference>
<accession>A0A7W9SP14</accession>
<gene>
    <name evidence="2" type="ORF">HNQ39_001927</name>
</gene>
<feature type="transmembrane region" description="Helical" evidence="1">
    <location>
        <begin position="97"/>
        <end position="115"/>
    </location>
</feature>
<name>A0A7W9SP14_ARMRO</name>
<dbReference type="RefSeq" id="WP_184194502.1">
    <property type="nucleotide sequence ID" value="NZ_JACHGW010000002.1"/>
</dbReference>
<feature type="transmembrane region" description="Helical" evidence="1">
    <location>
        <begin position="71"/>
        <end position="90"/>
    </location>
</feature>
<keyword evidence="3" id="KW-1185">Reference proteome</keyword>
<protein>
    <submittedName>
        <fullName evidence="2">Uncharacterized protein</fullName>
    </submittedName>
</protein>